<accession>A0AAD5UC26</accession>
<dbReference type="SUPFAM" id="SSF140860">
    <property type="entry name" value="Pseudo ankyrin repeat-like"/>
    <property type="match status" value="1"/>
</dbReference>
<evidence type="ECO:0000313" key="2">
    <source>
        <dbReference type="Proteomes" id="UP001210925"/>
    </source>
</evidence>
<name>A0AAD5UC26_9FUNG</name>
<dbReference type="Gene3D" id="1.25.40.20">
    <property type="entry name" value="Ankyrin repeat-containing domain"/>
    <property type="match status" value="1"/>
</dbReference>
<organism evidence="1 2">
    <name type="scientific">Boothiomyces macroporosus</name>
    <dbReference type="NCBI Taxonomy" id="261099"/>
    <lineage>
        <taxon>Eukaryota</taxon>
        <taxon>Fungi</taxon>
        <taxon>Fungi incertae sedis</taxon>
        <taxon>Chytridiomycota</taxon>
        <taxon>Chytridiomycota incertae sedis</taxon>
        <taxon>Chytridiomycetes</taxon>
        <taxon>Rhizophydiales</taxon>
        <taxon>Terramycetaceae</taxon>
        <taxon>Boothiomyces</taxon>
    </lineage>
</organism>
<dbReference type="AlphaFoldDB" id="A0AAD5UC26"/>
<keyword evidence="2" id="KW-1185">Reference proteome</keyword>
<reference evidence="1" key="1">
    <citation type="submission" date="2020-05" db="EMBL/GenBank/DDBJ databases">
        <title>Phylogenomic resolution of chytrid fungi.</title>
        <authorList>
            <person name="Stajich J.E."/>
            <person name="Amses K."/>
            <person name="Simmons R."/>
            <person name="Seto K."/>
            <person name="Myers J."/>
            <person name="Bonds A."/>
            <person name="Quandt C.A."/>
            <person name="Barry K."/>
            <person name="Liu P."/>
            <person name="Grigoriev I."/>
            <person name="Longcore J.E."/>
            <person name="James T.Y."/>
        </authorList>
    </citation>
    <scope>NUCLEOTIDE SEQUENCE</scope>
    <source>
        <strain evidence="1">PLAUS21</strain>
    </source>
</reference>
<dbReference type="EMBL" id="JADGKB010000102">
    <property type="protein sequence ID" value="KAJ3253716.1"/>
    <property type="molecule type" value="Genomic_DNA"/>
</dbReference>
<proteinExistence type="predicted"/>
<evidence type="ECO:0000313" key="1">
    <source>
        <dbReference type="EMBL" id="KAJ3253716.1"/>
    </source>
</evidence>
<evidence type="ECO:0008006" key="3">
    <source>
        <dbReference type="Google" id="ProtNLM"/>
    </source>
</evidence>
<dbReference type="InterPro" id="IPR036770">
    <property type="entry name" value="Ankyrin_rpt-contain_sf"/>
</dbReference>
<dbReference type="Proteomes" id="UP001210925">
    <property type="component" value="Unassembled WGS sequence"/>
</dbReference>
<gene>
    <name evidence="1" type="ORF">HK103_000374</name>
</gene>
<comment type="caution">
    <text evidence="1">The sequence shown here is derived from an EMBL/GenBank/DDBJ whole genome shotgun (WGS) entry which is preliminary data.</text>
</comment>
<sequence>MLQCITNELAILAPYLSFDDYHQLRFAFYNNLQLHHHVYQQELFETYDKDSANKDISEYMTVIGDFDTNQLAVFLVKKEQFNLLFRLDFSLFSIGTCLQLSQYLLTDNQTLELLCRINTSNLKMIVNSVMFYVCKNGHLNSLKHLVELEYFDCRKALTKVLEHQSANQINLIKVLVDKLQVNQELARFAVQSNNKYLVKDLCDRSRDIWNDVVFWLPCARGSTEIVELLLRTNANPTQNNNYAIRCAKEKGYSDIVDLLVHDPRVSVLINQHQVFCLF</sequence>
<protein>
    <recommendedName>
        <fullName evidence="3">Ankyrin repeat protein</fullName>
    </recommendedName>
</protein>